<sequence>MIPFNYLGYFFKHFGSVIYPKEVLDELCIFLEQLKGEESVLDVGAGTGVMSEFAHRCNSNLKYVAVDPAEGMLKYAPNYAQVHVGMAEALPFEDDNFEAVLMGESLHHFNDPDVAMKEVVRVLKKDGKLFIYDFDFGTFRGKAICTMEKLLGEPGHFYEVDALKKMLESHGFKVEISKHKWRYTVSASL</sequence>
<dbReference type="SUPFAM" id="SSF53335">
    <property type="entry name" value="S-adenosyl-L-methionine-dependent methyltransferases"/>
    <property type="match status" value="1"/>
</dbReference>
<dbReference type="AlphaFoldDB" id="B6BJN4"/>
<dbReference type="CDD" id="cd02440">
    <property type="entry name" value="AdoMet_MTases"/>
    <property type="match status" value="1"/>
</dbReference>
<dbReference type="Pfam" id="PF08241">
    <property type="entry name" value="Methyltransf_11"/>
    <property type="match status" value="1"/>
</dbReference>
<dbReference type="GO" id="GO:0008757">
    <property type="term" value="F:S-adenosylmethionine-dependent methyltransferase activity"/>
    <property type="evidence" value="ECO:0007669"/>
    <property type="project" value="InterPro"/>
</dbReference>
<reference evidence="2 3" key="1">
    <citation type="journal article" date="2012" name="Proc. Natl. Acad. Sci. U.S.A.">
        <title>Genome and physiology of a model Epsilonproteobacterium responsible for sulfide detoxification in marine oxygen depletion zones.</title>
        <authorList>
            <person name="Grote J."/>
            <person name="Schott T."/>
            <person name="Bruckner C.G."/>
            <person name="Glockner F.O."/>
            <person name="Jost G."/>
            <person name="Teeling H."/>
            <person name="Labrenz M."/>
            <person name="Jurgens K."/>
        </authorList>
    </citation>
    <scope>NUCLEOTIDE SEQUENCE [LARGE SCALE GENOMIC DNA]</scope>
    <source>
        <strain evidence="2 3">GD1</strain>
    </source>
</reference>
<dbReference type="eggNOG" id="COG2226">
    <property type="taxonomic scope" value="Bacteria"/>
</dbReference>
<dbReference type="RefSeq" id="WP_008337544.1">
    <property type="nucleotide sequence ID" value="NZ_AFRZ01000001.1"/>
</dbReference>
<keyword evidence="2" id="KW-0489">Methyltransferase</keyword>
<keyword evidence="2" id="KW-0808">Transferase</keyword>
<dbReference type="PANTHER" id="PTHR43591:SF24">
    <property type="entry name" value="2-METHOXY-6-POLYPRENYL-1,4-BENZOQUINOL METHYLASE, MITOCHONDRIAL"/>
    <property type="match status" value="1"/>
</dbReference>
<accession>H1FTH0</accession>
<dbReference type="EC" id="2.1.1.-" evidence="2"/>
<dbReference type="InterPro" id="IPR013216">
    <property type="entry name" value="Methyltransf_11"/>
</dbReference>
<feature type="domain" description="Methyltransferase type 11" evidence="1">
    <location>
        <begin position="41"/>
        <end position="131"/>
    </location>
</feature>
<proteinExistence type="predicted"/>
<comment type="caution">
    <text evidence="2">The sequence shown here is derived from an EMBL/GenBank/DDBJ whole genome shotgun (WGS) entry which is preliminary data.</text>
</comment>
<dbReference type="PATRIC" id="fig|929558.5.peg.2747"/>
<dbReference type="STRING" id="929558.SMGD1_2757"/>
<keyword evidence="3" id="KW-1185">Reference proteome</keyword>
<evidence type="ECO:0000259" key="1">
    <source>
        <dbReference type="Pfam" id="PF08241"/>
    </source>
</evidence>
<dbReference type="InterPro" id="IPR029063">
    <property type="entry name" value="SAM-dependent_MTases_sf"/>
</dbReference>
<accession>B6BJN4</accession>
<dbReference type="GO" id="GO:0032259">
    <property type="term" value="P:methylation"/>
    <property type="evidence" value="ECO:0007669"/>
    <property type="project" value="UniProtKB-KW"/>
</dbReference>
<organism evidence="2 3">
    <name type="scientific">Sulfurimonas gotlandica (strain DSM 19862 / JCM 16533 / GD1)</name>
    <dbReference type="NCBI Taxonomy" id="929558"/>
    <lineage>
        <taxon>Bacteria</taxon>
        <taxon>Pseudomonadati</taxon>
        <taxon>Campylobacterota</taxon>
        <taxon>Epsilonproteobacteria</taxon>
        <taxon>Campylobacterales</taxon>
        <taxon>Sulfurimonadaceae</taxon>
        <taxon>Sulfurimonas</taxon>
    </lineage>
</organism>
<dbReference type="Proteomes" id="UP000006431">
    <property type="component" value="Unassembled WGS sequence"/>
</dbReference>
<dbReference type="HOGENOM" id="CLU_090236_1_0_7"/>
<evidence type="ECO:0000313" key="3">
    <source>
        <dbReference type="Proteomes" id="UP000006431"/>
    </source>
</evidence>
<dbReference type="EMBL" id="AFRZ01000001">
    <property type="protein sequence ID" value="EHP31279.1"/>
    <property type="molecule type" value="Genomic_DNA"/>
</dbReference>
<gene>
    <name evidence="2" type="ORF">SMGD1_2757</name>
</gene>
<protein>
    <submittedName>
        <fullName evidence="2">SAM-dependent methyltransferase</fullName>
        <ecNumber evidence="2">2.1.1.-</ecNumber>
    </submittedName>
</protein>
<dbReference type="OrthoDB" id="5319472at2"/>
<dbReference type="Gene3D" id="3.40.50.150">
    <property type="entry name" value="Vaccinia Virus protein VP39"/>
    <property type="match status" value="1"/>
</dbReference>
<evidence type="ECO:0000313" key="2">
    <source>
        <dbReference type="EMBL" id="EHP31279.1"/>
    </source>
</evidence>
<name>B6BJN4_SULGG</name>
<dbReference type="PANTHER" id="PTHR43591">
    <property type="entry name" value="METHYLTRANSFERASE"/>
    <property type="match status" value="1"/>
</dbReference>